<accession>A0ABV0KT69</accession>
<dbReference type="Proteomes" id="UP001476950">
    <property type="component" value="Unassembled WGS sequence"/>
</dbReference>
<evidence type="ECO:0000313" key="2">
    <source>
        <dbReference type="EMBL" id="MEP1062391.1"/>
    </source>
</evidence>
<evidence type="ECO:0008006" key="4">
    <source>
        <dbReference type="Google" id="ProtNLM"/>
    </source>
</evidence>
<comment type="caution">
    <text evidence="2">The sequence shown here is derived from an EMBL/GenBank/DDBJ whole genome shotgun (WGS) entry which is preliminary data.</text>
</comment>
<organism evidence="2 3">
    <name type="scientific">Stenomitos frigidus AS-A4</name>
    <dbReference type="NCBI Taxonomy" id="2933935"/>
    <lineage>
        <taxon>Bacteria</taxon>
        <taxon>Bacillati</taxon>
        <taxon>Cyanobacteriota</taxon>
        <taxon>Cyanophyceae</taxon>
        <taxon>Leptolyngbyales</taxon>
        <taxon>Leptolyngbyaceae</taxon>
        <taxon>Stenomitos</taxon>
    </lineage>
</organism>
<keyword evidence="1" id="KW-0812">Transmembrane</keyword>
<feature type="transmembrane region" description="Helical" evidence="1">
    <location>
        <begin position="127"/>
        <end position="146"/>
    </location>
</feature>
<reference evidence="2 3" key="1">
    <citation type="submission" date="2022-04" db="EMBL/GenBank/DDBJ databases">
        <title>Positive selection, recombination, and allopatry shape intraspecific diversity of widespread and dominant cyanobacteria.</title>
        <authorList>
            <person name="Wei J."/>
            <person name="Shu W."/>
            <person name="Hu C."/>
        </authorList>
    </citation>
    <scope>NUCLEOTIDE SEQUENCE [LARGE SCALE GENOMIC DNA]</scope>
    <source>
        <strain evidence="2 3">AS-A4</strain>
    </source>
</reference>
<feature type="transmembrane region" description="Helical" evidence="1">
    <location>
        <begin position="59"/>
        <end position="81"/>
    </location>
</feature>
<proteinExistence type="predicted"/>
<keyword evidence="1" id="KW-0472">Membrane</keyword>
<protein>
    <recommendedName>
        <fullName evidence="4">TVP38/TMEM64 family membrane protein</fullName>
    </recommendedName>
</protein>
<dbReference type="RefSeq" id="WP_190447091.1">
    <property type="nucleotide sequence ID" value="NZ_JAMPLM010000063.1"/>
</dbReference>
<sequence length="159" mass="16871">MAINDASPLKSRSAIARLELARKIVWRSAVIGLISGSILGALFGCAFIPVALWTGALGASLGLGLGLVNGLLLSVTTYLCFYPLNHVRRYRAIVKITSASITARGAAAFGPWYFATTGMTPLTAVRLGFSSVLASVIAGWAGWLAGQNMAQWYSCRQFD</sequence>
<dbReference type="EMBL" id="JAMPLM010000063">
    <property type="protein sequence ID" value="MEP1062391.1"/>
    <property type="molecule type" value="Genomic_DNA"/>
</dbReference>
<keyword evidence="3" id="KW-1185">Reference proteome</keyword>
<keyword evidence="1" id="KW-1133">Transmembrane helix</keyword>
<evidence type="ECO:0000256" key="1">
    <source>
        <dbReference type="SAM" id="Phobius"/>
    </source>
</evidence>
<name>A0ABV0KT69_9CYAN</name>
<feature type="transmembrane region" description="Helical" evidence="1">
    <location>
        <begin position="30"/>
        <end position="53"/>
    </location>
</feature>
<evidence type="ECO:0000313" key="3">
    <source>
        <dbReference type="Proteomes" id="UP001476950"/>
    </source>
</evidence>
<feature type="transmembrane region" description="Helical" evidence="1">
    <location>
        <begin position="93"/>
        <end position="115"/>
    </location>
</feature>
<gene>
    <name evidence="2" type="ORF">NDI38_28885</name>
</gene>